<evidence type="ECO:0000256" key="2">
    <source>
        <dbReference type="ARBA" id="ARBA00022801"/>
    </source>
</evidence>
<comment type="similarity">
    <text evidence="1">Belongs to the DDAH family.</text>
</comment>
<accession>A0A919GQU9</accession>
<dbReference type="GO" id="GO:0000052">
    <property type="term" value="P:citrulline metabolic process"/>
    <property type="evidence" value="ECO:0007669"/>
    <property type="project" value="TreeGrafter"/>
</dbReference>
<dbReference type="EMBL" id="BNCD01000040">
    <property type="protein sequence ID" value="GHH88679.1"/>
    <property type="molecule type" value="Genomic_DNA"/>
</dbReference>
<evidence type="ECO:0000256" key="3">
    <source>
        <dbReference type="PIRSR" id="PIRSR633199-1"/>
    </source>
</evidence>
<feature type="compositionally biased region" description="Basic and acidic residues" evidence="4">
    <location>
        <begin position="1"/>
        <end position="11"/>
    </location>
</feature>
<organism evidence="5 6">
    <name type="scientific">Streptomyces sulfonofaciens</name>
    <dbReference type="NCBI Taxonomy" id="68272"/>
    <lineage>
        <taxon>Bacteria</taxon>
        <taxon>Bacillati</taxon>
        <taxon>Actinomycetota</taxon>
        <taxon>Actinomycetes</taxon>
        <taxon>Kitasatosporales</taxon>
        <taxon>Streptomycetaceae</taxon>
        <taxon>Streptomyces</taxon>
    </lineage>
</organism>
<sequence>MGTDSAGRDRSAATQPRLSSDLGGPGWSPRPAAHHEEVAAGLLWARCGYRSECATLREVLLTRPPDSIASVTDPAAHLMTAPVDAGLLREQHAAVAEAYRRHGVSVHVLTPPPTADPNIIFARDLFLATPEGVVLARPASAQRAGEERYAAAALAALGVPLLRTMTGRAVFEGADALWVDDRTVLVGLGLRTNREGASVVRAVLREQGAEAVFVPLGPGVQHLLGSVVFVDHRRAVVHSAALGDELRAELLRRDYELLELPPDEEVVGRRAMNLVALGPGRVLMPDGCPVTRRRLEAAGLLVDAVDVSEYVKAAGALGCLTGILRRGGPDGDGGGGTG</sequence>
<dbReference type="PANTHER" id="PTHR12737:SF9">
    <property type="entry name" value="DIMETHYLARGININASE"/>
    <property type="match status" value="1"/>
</dbReference>
<dbReference type="SUPFAM" id="SSF55909">
    <property type="entry name" value="Pentein"/>
    <property type="match status" value="1"/>
</dbReference>
<gene>
    <name evidence="5" type="ORF">GCM10018793_69180</name>
</gene>
<dbReference type="GO" id="GO:0016403">
    <property type="term" value="F:dimethylargininase activity"/>
    <property type="evidence" value="ECO:0007669"/>
    <property type="project" value="TreeGrafter"/>
</dbReference>
<dbReference type="GO" id="GO:0006525">
    <property type="term" value="P:arginine metabolic process"/>
    <property type="evidence" value="ECO:0007669"/>
    <property type="project" value="TreeGrafter"/>
</dbReference>
<name>A0A919GQU9_9ACTN</name>
<feature type="active site" description="Nucleophile" evidence="3">
    <location>
        <position position="319"/>
    </location>
</feature>
<dbReference type="Gene3D" id="3.75.10.10">
    <property type="entry name" value="L-arginine/glycine Amidinotransferase, Chain A"/>
    <property type="match status" value="1"/>
</dbReference>
<dbReference type="AlphaFoldDB" id="A0A919GQU9"/>
<protein>
    <submittedName>
        <fullName evidence="5">Dimethylargininase</fullName>
    </submittedName>
</protein>
<dbReference type="InterPro" id="IPR033199">
    <property type="entry name" value="DDAH-like"/>
</dbReference>
<comment type="caution">
    <text evidence="5">The sequence shown here is derived from an EMBL/GenBank/DDBJ whole genome shotgun (WGS) entry which is preliminary data.</text>
</comment>
<evidence type="ECO:0000256" key="4">
    <source>
        <dbReference type="SAM" id="MobiDB-lite"/>
    </source>
</evidence>
<reference evidence="5" key="1">
    <citation type="journal article" date="2014" name="Int. J. Syst. Evol. Microbiol.">
        <title>Complete genome sequence of Corynebacterium casei LMG S-19264T (=DSM 44701T), isolated from a smear-ripened cheese.</title>
        <authorList>
            <consortium name="US DOE Joint Genome Institute (JGI-PGF)"/>
            <person name="Walter F."/>
            <person name="Albersmeier A."/>
            <person name="Kalinowski J."/>
            <person name="Ruckert C."/>
        </authorList>
    </citation>
    <scope>NUCLEOTIDE SEQUENCE</scope>
    <source>
        <strain evidence="5">JCM 5069</strain>
    </source>
</reference>
<evidence type="ECO:0000313" key="6">
    <source>
        <dbReference type="Proteomes" id="UP000603708"/>
    </source>
</evidence>
<dbReference type="GO" id="GO:0045429">
    <property type="term" value="P:positive regulation of nitric oxide biosynthetic process"/>
    <property type="evidence" value="ECO:0007669"/>
    <property type="project" value="TreeGrafter"/>
</dbReference>
<proteinExistence type="inferred from homology"/>
<dbReference type="Pfam" id="PF02274">
    <property type="entry name" value="ADI"/>
    <property type="match status" value="1"/>
</dbReference>
<evidence type="ECO:0000313" key="5">
    <source>
        <dbReference type="EMBL" id="GHH88679.1"/>
    </source>
</evidence>
<keyword evidence="6" id="KW-1185">Reference proteome</keyword>
<feature type="active site" description="Proton donor" evidence="3">
    <location>
        <position position="222"/>
    </location>
</feature>
<dbReference type="Proteomes" id="UP000603708">
    <property type="component" value="Unassembled WGS sequence"/>
</dbReference>
<dbReference type="RefSeq" id="WP_189939016.1">
    <property type="nucleotide sequence ID" value="NZ_BNCD01000040.1"/>
</dbReference>
<dbReference type="GO" id="GO:0016597">
    <property type="term" value="F:amino acid binding"/>
    <property type="evidence" value="ECO:0007669"/>
    <property type="project" value="TreeGrafter"/>
</dbReference>
<evidence type="ECO:0000256" key="1">
    <source>
        <dbReference type="ARBA" id="ARBA00008532"/>
    </source>
</evidence>
<feature type="region of interest" description="Disordered" evidence="4">
    <location>
        <begin position="1"/>
        <end position="32"/>
    </location>
</feature>
<dbReference type="PANTHER" id="PTHR12737">
    <property type="entry name" value="DIMETHYLARGININE DIMETHYLAMINOHYDROLASE"/>
    <property type="match status" value="1"/>
</dbReference>
<reference evidence="5" key="2">
    <citation type="submission" date="2020-09" db="EMBL/GenBank/DDBJ databases">
        <authorList>
            <person name="Sun Q."/>
            <person name="Ohkuma M."/>
        </authorList>
    </citation>
    <scope>NUCLEOTIDE SEQUENCE</scope>
    <source>
        <strain evidence="5">JCM 5069</strain>
    </source>
</reference>
<keyword evidence="2" id="KW-0378">Hydrolase</keyword>